<dbReference type="SUPFAM" id="SSF53756">
    <property type="entry name" value="UDP-Glycosyltransferase/glycogen phosphorylase"/>
    <property type="match status" value="1"/>
</dbReference>
<sequence length="411" mass="47162">MKKILFISFPVYGHVNPQMNFCKELAQKDVHLIYYTNEKYFSKFADTDEIELRKYPDSFVNYYDKLAEDQTLAPGFMSLLYVFYTLTENVIPFIMEEVKKEKPDLIICDSLAIWGKVAARYYKVPMAFFFCGLMGDSTAISKSPSFKMSLVKSIIFDFPYVIKLNNCIKRIQKQYGKHVTDSMQNIMSPQGLFSIVMTSREFHPGGDEYPPNIKFIGPAHREDHEIPETKDTILVSIGTIAISDTFWDICIEAAKGLGYKVVISFGGNTANHVSEQSLSDQVEVYDNLSLDDYRNVLKRSVLFISHGGFNSISDSILYRTPLLICPITAEQNSNGKMIEEYGCGKLYPEKKVQAPRLREEIIKLIGNKEMDENLEKYRQSFFNALGYKKVVEELNKEFNLYEKKDDHSVPA</sequence>
<dbReference type="GO" id="GO:0016740">
    <property type="term" value="F:transferase activity"/>
    <property type="evidence" value="ECO:0007669"/>
    <property type="project" value="UniProtKB-KW"/>
</dbReference>
<dbReference type="Proteomes" id="UP001524944">
    <property type="component" value="Unassembled WGS sequence"/>
</dbReference>
<feature type="domain" description="Glycosyl transferase family 28 C-terminal" evidence="1">
    <location>
        <begin position="256"/>
        <end position="376"/>
    </location>
</feature>
<gene>
    <name evidence="2" type="ORF">NVS47_01365</name>
</gene>
<evidence type="ECO:0000313" key="3">
    <source>
        <dbReference type="Proteomes" id="UP001524944"/>
    </source>
</evidence>
<dbReference type="PANTHER" id="PTHR48050">
    <property type="entry name" value="STEROL 3-BETA-GLUCOSYLTRANSFERASE"/>
    <property type="match status" value="1"/>
</dbReference>
<comment type="caution">
    <text evidence="2">The sequence shown here is derived from an EMBL/GenBank/DDBJ whole genome shotgun (WGS) entry which is preliminary data.</text>
</comment>
<dbReference type="EMBL" id="JANPWE010000001">
    <property type="protein sequence ID" value="MCR6544172.1"/>
    <property type="molecule type" value="Genomic_DNA"/>
</dbReference>
<organism evidence="2 3">
    <name type="scientific">Dehalobacterium formicoaceticum</name>
    <dbReference type="NCBI Taxonomy" id="51515"/>
    <lineage>
        <taxon>Bacteria</taxon>
        <taxon>Bacillati</taxon>
        <taxon>Bacillota</taxon>
        <taxon>Clostridia</taxon>
        <taxon>Eubacteriales</taxon>
        <taxon>Peptococcaceae</taxon>
        <taxon>Dehalobacterium</taxon>
    </lineage>
</organism>
<keyword evidence="2" id="KW-0808">Transferase</keyword>
<dbReference type="InterPro" id="IPR050426">
    <property type="entry name" value="Glycosyltransferase_28"/>
</dbReference>
<keyword evidence="3" id="KW-1185">Reference proteome</keyword>
<dbReference type="PANTHER" id="PTHR48050:SF13">
    <property type="entry name" value="STEROL 3-BETA-GLUCOSYLTRANSFERASE UGT80A2"/>
    <property type="match status" value="1"/>
</dbReference>
<evidence type="ECO:0000259" key="1">
    <source>
        <dbReference type="Pfam" id="PF04101"/>
    </source>
</evidence>
<protein>
    <submittedName>
        <fullName evidence="2">Glycosyl transferase</fullName>
    </submittedName>
</protein>
<dbReference type="InterPro" id="IPR007235">
    <property type="entry name" value="Glyco_trans_28_C"/>
</dbReference>
<dbReference type="Gene3D" id="3.40.50.2000">
    <property type="entry name" value="Glycogen Phosphorylase B"/>
    <property type="match status" value="2"/>
</dbReference>
<dbReference type="CDD" id="cd03784">
    <property type="entry name" value="GT1_Gtf-like"/>
    <property type="match status" value="1"/>
</dbReference>
<proteinExistence type="predicted"/>
<reference evidence="2 3" key="1">
    <citation type="submission" date="2022-08" db="EMBL/GenBank/DDBJ databases">
        <title>Proteogenomics of the novel Dehalobacterium formicoaceticum strain EZ94 highlights a key role of methyltransferases during anaerobic dichloromethane degradation.</title>
        <authorList>
            <person name="Wasmund K."/>
        </authorList>
    </citation>
    <scope>NUCLEOTIDE SEQUENCE [LARGE SCALE GENOMIC DNA]</scope>
    <source>
        <strain evidence="2 3">EZ94</strain>
    </source>
</reference>
<dbReference type="InterPro" id="IPR002213">
    <property type="entry name" value="UDP_glucos_trans"/>
</dbReference>
<accession>A0ABT1XZY0</accession>
<name>A0ABT1XZY0_9FIRM</name>
<dbReference type="Pfam" id="PF04101">
    <property type="entry name" value="Glyco_tran_28_C"/>
    <property type="match status" value="1"/>
</dbReference>
<evidence type="ECO:0000313" key="2">
    <source>
        <dbReference type="EMBL" id="MCR6544172.1"/>
    </source>
</evidence>
<dbReference type="RefSeq" id="WP_089609667.1">
    <property type="nucleotide sequence ID" value="NZ_CP022121.1"/>
</dbReference>